<evidence type="ECO:0000256" key="18">
    <source>
        <dbReference type="PIRSR" id="PIRSR603561-2"/>
    </source>
</evidence>
<protein>
    <recommendedName>
        <fullName evidence="13">8-oxo-dGTP diphosphatase</fullName>
        <ecNumber evidence="12">3.6.1.55</ecNumber>
    </recommendedName>
    <alternativeName>
        <fullName evidence="16">7,8-dihydro-8-oxoguanine-triphosphatase</fullName>
    </alternativeName>
    <alternativeName>
        <fullName evidence="15">Mutator protein MutT</fullName>
    </alternativeName>
    <alternativeName>
        <fullName evidence="14">dGTP pyrophosphohydrolase</fullName>
    </alternativeName>
</protein>
<dbReference type="InterPro" id="IPR047127">
    <property type="entry name" value="MutT-like"/>
</dbReference>
<sequence>MPPDQQNPINPKKTTVVAAGVLINAQGQFLMGSRPAGKPYAHYWEFPGGKLEAGETAHDALCRELQEEMGIDVTAATPWLTQRFNYPHANVELRFFKVRGWNGALHGHEGQELAWQRVGQLNVSPILPANGPILRGLALPEVIEISNMAELGREAFMAQLSAKWAAGPTCLLLREPQLSASDYQELAHAVQSIARPHGGKLILHRDLALAQAINADGIHFTASQLNQLNARPRGIDWVSASTHQQSDLEAAARIGVDFAFLGHIAPTQSHPGQTPLGWEKFSQLLQLGWCFPVFAIGGQTLSTLNTAQAHGGHGVALLRAAWSQTA</sequence>
<feature type="binding site" evidence="18">
    <location>
        <position position="68"/>
    </location>
    <ligand>
        <name>Mg(2+)</name>
        <dbReference type="ChEBI" id="CHEBI:18420"/>
    </ligand>
</feature>
<feature type="binding site" evidence="17">
    <location>
        <begin position="45"/>
        <end position="48"/>
    </location>
    <ligand>
        <name>8-oxo-dGTP</name>
        <dbReference type="ChEBI" id="CHEBI:77896"/>
    </ligand>
</feature>
<dbReference type="Pfam" id="PF02581">
    <property type="entry name" value="TMP-TENI"/>
    <property type="match status" value="1"/>
</dbReference>
<dbReference type="InterPro" id="IPR020476">
    <property type="entry name" value="Nudix_hydrolase"/>
</dbReference>
<evidence type="ECO:0000313" key="22">
    <source>
        <dbReference type="Proteomes" id="UP000504844"/>
    </source>
</evidence>
<dbReference type="KEGG" id="dee:HQN60_12955"/>
<evidence type="ECO:0000256" key="11">
    <source>
        <dbReference type="ARBA" id="ARBA00036904"/>
    </source>
</evidence>
<dbReference type="RefSeq" id="WP_173534046.1">
    <property type="nucleotide sequence ID" value="NZ_CP054143.1"/>
</dbReference>
<dbReference type="InterPro" id="IPR036206">
    <property type="entry name" value="ThiamineP_synth_sf"/>
</dbReference>
<dbReference type="EMBL" id="CP054143">
    <property type="protein sequence ID" value="QKJ67544.1"/>
    <property type="molecule type" value="Genomic_DNA"/>
</dbReference>
<comment type="similarity">
    <text evidence="2 19">Belongs to the Nudix hydrolase family.</text>
</comment>
<evidence type="ECO:0000256" key="5">
    <source>
        <dbReference type="ARBA" id="ARBA00022723"/>
    </source>
</evidence>
<evidence type="ECO:0000256" key="12">
    <source>
        <dbReference type="ARBA" id="ARBA00038905"/>
    </source>
</evidence>
<evidence type="ECO:0000256" key="16">
    <source>
        <dbReference type="ARBA" id="ARBA00042798"/>
    </source>
</evidence>
<evidence type="ECO:0000256" key="3">
    <source>
        <dbReference type="ARBA" id="ARBA00022457"/>
    </source>
</evidence>
<dbReference type="InterPro" id="IPR013785">
    <property type="entry name" value="Aldolase_TIM"/>
</dbReference>
<proteinExistence type="inferred from homology"/>
<dbReference type="GO" id="GO:0035539">
    <property type="term" value="F:8-oxo-7,8-dihydrodeoxyguanosine triphosphate pyrophosphatase activity"/>
    <property type="evidence" value="ECO:0007669"/>
    <property type="project" value="UniProtKB-EC"/>
</dbReference>
<dbReference type="PANTHER" id="PTHR47707:SF1">
    <property type="entry name" value="NUDIX HYDROLASE FAMILY PROTEIN"/>
    <property type="match status" value="1"/>
</dbReference>
<evidence type="ECO:0000256" key="15">
    <source>
        <dbReference type="ARBA" id="ARBA00041979"/>
    </source>
</evidence>
<evidence type="ECO:0000256" key="1">
    <source>
        <dbReference type="ARBA" id="ARBA00001946"/>
    </source>
</evidence>
<evidence type="ECO:0000256" key="8">
    <source>
        <dbReference type="ARBA" id="ARBA00022842"/>
    </source>
</evidence>
<dbReference type="Gene3D" id="3.90.79.10">
    <property type="entry name" value="Nucleoside Triphosphate Pyrophosphohydrolase"/>
    <property type="match status" value="1"/>
</dbReference>
<dbReference type="InterPro" id="IPR020084">
    <property type="entry name" value="NUDIX_hydrolase_CS"/>
</dbReference>
<comment type="catalytic activity">
    <reaction evidence="11">
        <text>8-oxo-GTP + H2O = 8-oxo-GMP + diphosphate + H(+)</text>
        <dbReference type="Rhea" id="RHEA:67616"/>
        <dbReference type="ChEBI" id="CHEBI:15377"/>
        <dbReference type="ChEBI" id="CHEBI:15378"/>
        <dbReference type="ChEBI" id="CHEBI:33019"/>
        <dbReference type="ChEBI" id="CHEBI:143553"/>
        <dbReference type="ChEBI" id="CHEBI:145694"/>
    </reaction>
</comment>
<dbReference type="GO" id="GO:0046872">
    <property type="term" value="F:metal ion binding"/>
    <property type="evidence" value="ECO:0007669"/>
    <property type="project" value="UniProtKB-KW"/>
</dbReference>
<dbReference type="NCBIfam" id="TIGR00586">
    <property type="entry name" value="mutt"/>
    <property type="match status" value="1"/>
</dbReference>
<feature type="binding site" evidence="17">
    <location>
        <position position="130"/>
    </location>
    <ligand>
        <name>8-oxo-dGTP</name>
        <dbReference type="ChEBI" id="CHEBI:77896"/>
    </ligand>
</feature>
<evidence type="ECO:0000259" key="20">
    <source>
        <dbReference type="PROSITE" id="PS51462"/>
    </source>
</evidence>
<keyword evidence="3" id="KW-0515">Mutator protein</keyword>
<dbReference type="SUPFAM" id="SSF55811">
    <property type="entry name" value="Nudix"/>
    <property type="match status" value="1"/>
</dbReference>
<evidence type="ECO:0000256" key="9">
    <source>
        <dbReference type="ARBA" id="ARBA00023204"/>
    </source>
</evidence>
<dbReference type="GO" id="GO:0006281">
    <property type="term" value="P:DNA repair"/>
    <property type="evidence" value="ECO:0007669"/>
    <property type="project" value="UniProtKB-KW"/>
</dbReference>
<dbReference type="PROSITE" id="PS00893">
    <property type="entry name" value="NUDIX_BOX"/>
    <property type="match status" value="1"/>
</dbReference>
<evidence type="ECO:0000256" key="10">
    <source>
        <dbReference type="ARBA" id="ARBA00035861"/>
    </source>
</evidence>
<comment type="catalytic activity">
    <reaction evidence="10">
        <text>8-oxo-dGTP + H2O = 8-oxo-dGMP + diphosphate + H(+)</text>
        <dbReference type="Rhea" id="RHEA:31575"/>
        <dbReference type="ChEBI" id="CHEBI:15377"/>
        <dbReference type="ChEBI" id="CHEBI:15378"/>
        <dbReference type="ChEBI" id="CHEBI:33019"/>
        <dbReference type="ChEBI" id="CHEBI:63224"/>
        <dbReference type="ChEBI" id="CHEBI:77896"/>
        <dbReference type="EC" id="3.6.1.55"/>
    </reaction>
</comment>
<dbReference type="PANTHER" id="PTHR47707">
    <property type="entry name" value="8-OXO-DGTP DIPHOSPHATASE"/>
    <property type="match status" value="1"/>
</dbReference>
<dbReference type="CDD" id="cd03425">
    <property type="entry name" value="NUDIX_MutT_NudA_like"/>
    <property type="match status" value="1"/>
</dbReference>
<evidence type="ECO:0000256" key="7">
    <source>
        <dbReference type="ARBA" id="ARBA00022801"/>
    </source>
</evidence>
<evidence type="ECO:0000256" key="2">
    <source>
        <dbReference type="ARBA" id="ARBA00005582"/>
    </source>
</evidence>
<dbReference type="InterPro" id="IPR015797">
    <property type="entry name" value="NUDIX_hydrolase-like_dom_sf"/>
</dbReference>
<dbReference type="InterPro" id="IPR000086">
    <property type="entry name" value="NUDIX_hydrolase_dom"/>
</dbReference>
<keyword evidence="22" id="KW-1185">Reference proteome</keyword>
<reference evidence="21 22" key="1">
    <citation type="submission" date="2020-05" db="EMBL/GenBank/DDBJ databases">
        <title>Complete genome sequence of Deefgea sp. D17.</title>
        <authorList>
            <person name="Bae J.-W."/>
            <person name="Han J.E."/>
        </authorList>
    </citation>
    <scope>NUCLEOTIDE SEQUENCE [LARGE SCALE GENOMIC DNA]</scope>
    <source>
        <strain evidence="21 22">D17</strain>
    </source>
</reference>
<dbReference type="Gene3D" id="3.20.20.70">
    <property type="entry name" value="Aldolase class I"/>
    <property type="match status" value="1"/>
</dbReference>
<dbReference type="InterPro" id="IPR022998">
    <property type="entry name" value="ThiamineP_synth_TenI"/>
</dbReference>
<gene>
    <name evidence="21" type="ORF">HQN60_12955</name>
</gene>
<feature type="binding site" evidence="17">
    <location>
        <position position="34"/>
    </location>
    <ligand>
        <name>8-oxo-dGTP</name>
        <dbReference type="ChEBI" id="CHEBI:77896"/>
    </ligand>
</feature>
<dbReference type="InterPro" id="IPR003561">
    <property type="entry name" value="Mutator_MutT"/>
</dbReference>
<evidence type="ECO:0000256" key="14">
    <source>
        <dbReference type="ARBA" id="ARBA00041592"/>
    </source>
</evidence>
<evidence type="ECO:0000256" key="17">
    <source>
        <dbReference type="PIRSR" id="PIRSR603561-1"/>
    </source>
</evidence>
<organism evidence="21 22">
    <name type="scientific">Deefgea piscis</name>
    <dbReference type="NCBI Taxonomy" id="2739061"/>
    <lineage>
        <taxon>Bacteria</taxon>
        <taxon>Pseudomonadati</taxon>
        <taxon>Pseudomonadota</taxon>
        <taxon>Betaproteobacteria</taxon>
        <taxon>Neisseriales</taxon>
        <taxon>Chitinibacteraceae</taxon>
        <taxon>Deefgea</taxon>
    </lineage>
</organism>
<evidence type="ECO:0000256" key="4">
    <source>
        <dbReference type="ARBA" id="ARBA00022705"/>
    </source>
</evidence>
<evidence type="ECO:0000256" key="13">
    <source>
        <dbReference type="ARBA" id="ARBA00040794"/>
    </source>
</evidence>
<dbReference type="CDD" id="cd00564">
    <property type="entry name" value="TMP_TenI"/>
    <property type="match status" value="1"/>
</dbReference>
<dbReference type="SUPFAM" id="SSF51391">
    <property type="entry name" value="Thiamin phosphate synthase"/>
    <property type="match status" value="1"/>
</dbReference>
<feature type="domain" description="Nudix hydrolase" evidence="20">
    <location>
        <begin position="13"/>
        <end position="141"/>
    </location>
</feature>
<dbReference type="Pfam" id="PF00293">
    <property type="entry name" value="NUDIX"/>
    <property type="match status" value="1"/>
</dbReference>
<dbReference type="AlphaFoldDB" id="A0A6M8STU2"/>
<evidence type="ECO:0000313" key="21">
    <source>
        <dbReference type="EMBL" id="QKJ67544.1"/>
    </source>
</evidence>
<dbReference type="GO" id="GO:0044716">
    <property type="term" value="F:8-oxo-GDP phosphatase activity"/>
    <property type="evidence" value="ECO:0007669"/>
    <property type="project" value="TreeGrafter"/>
</dbReference>
<dbReference type="GO" id="GO:0008413">
    <property type="term" value="F:8-oxo-7,8-dihydroguanosine triphosphate pyrophosphatase activity"/>
    <property type="evidence" value="ECO:0007669"/>
    <property type="project" value="InterPro"/>
</dbReference>
<evidence type="ECO:0000256" key="19">
    <source>
        <dbReference type="RuleBase" id="RU003476"/>
    </source>
</evidence>
<comment type="cofactor">
    <cofactor evidence="1 18">
        <name>Mg(2+)</name>
        <dbReference type="ChEBI" id="CHEBI:18420"/>
    </cofactor>
</comment>
<keyword evidence="5 18" id="KW-0479">Metal-binding</keyword>
<dbReference type="NCBIfam" id="NF006530">
    <property type="entry name" value="PRK08999.1"/>
    <property type="match status" value="1"/>
</dbReference>
<dbReference type="EC" id="3.6.1.55" evidence="12"/>
<keyword evidence="7 19" id="KW-0378">Hydrolase</keyword>
<evidence type="ECO:0000256" key="6">
    <source>
        <dbReference type="ARBA" id="ARBA00022763"/>
    </source>
</evidence>
<dbReference type="Proteomes" id="UP000504844">
    <property type="component" value="Chromosome"/>
</dbReference>
<keyword evidence="4" id="KW-0235">DNA replication</keyword>
<dbReference type="GO" id="GO:0006260">
    <property type="term" value="P:DNA replication"/>
    <property type="evidence" value="ECO:0007669"/>
    <property type="project" value="UniProtKB-KW"/>
</dbReference>
<keyword evidence="9" id="KW-0234">DNA repair</keyword>
<accession>A0A6M8STU2</accession>
<dbReference type="GO" id="GO:0009228">
    <property type="term" value="P:thiamine biosynthetic process"/>
    <property type="evidence" value="ECO:0007669"/>
    <property type="project" value="UniProtKB-KW"/>
</dbReference>
<dbReference type="PROSITE" id="PS51462">
    <property type="entry name" value="NUDIX"/>
    <property type="match status" value="1"/>
</dbReference>
<feature type="binding site" evidence="18">
    <location>
        <position position="48"/>
    </location>
    <ligand>
        <name>Mg(2+)</name>
        <dbReference type="ChEBI" id="CHEBI:18420"/>
    </ligand>
</feature>
<keyword evidence="6" id="KW-0227">DNA damage</keyword>
<dbReference type="PRINTS" id="PR00502">
    <property type="entry name" value="NUDIXFAMILY"/>
</dbReference>
<dbReference type="GO" id="GO:0044715">
    <property type="term" value="F:8-oxo-dGDP phosphatase activity"/>
    <property type="evidence" value="ECO:0007669"/>
    <property type="project" value="TreeGrafter"/>
</dbReference>
<keyword evidence="8 18" id="KW-0460">Magnesium</keyword>
<name>A0A6M8STU2_9NEIS</name>